<protein>
    <submittedName>
        <fullName evidence="2">Uncharacterized protein</fullName>
    </submittedName>
</protein>
<dbReference type="AlphaFoldDB" id="A0A3P5WW18"/>
<keyword evidence="3" id="KW-1185">Reference proteome</keyword>
<evidence type="ECO:0000313" key="3">
    <source>
        <dbReference type="Proteomes" id="UP000277498"/>
    </source>
</evidence>
<feature type="signal peptide" evidence="1">
    <location>
        <begin position="1"/>
        <end position="20"/>
    </location>
</feature>
<gene>
    <name evidence="2" type="ORF">XINFAN_00974</name>
</gene>
<evidence type="ECO:0000256" key="1">
    <source>
        <dbReference type="SAM" id="SignalP"/>
    </source>
</evidence>
<name>A0A3P5WW18_9RHOB</name>
<dbReference type="OrthoDB" id="7989900at2"/>
<reference evidence="2 3" key="1">
    <citation type="submission" date="2018-11" db="EMBL/GenBank/DDBJ databases">
        <authorList>
            <person name="Criscuolo A."/>
        </authorList>
    </citation>
    <scope>NUCLEOTIDE SEQUENCE [LARGE SCALE GENOMIC DNA]</scope>
    <source>
        <strain evidence="2">ACIP111625</strain>
    </source>
</reference>
<accession>A0A3P5WW18</accession>
<dbReference type="Proteomes" id="UP000277498">
    <property type="component" value="Unassembled WGS sequence"/>
</dbReference>
<dbReference type="RefSeq" id="WP_124085397.1">
    <property type="nucleotide sequence ID" value="NZ_UXAW01000048.1"/>
</dbReference>
<organism evidence="2 3">
    <name type="scientific">Pseudogemmobacter humi</name>
    <dbReference type="NCBI Taxonomy" id="2483812"/>
    <lineage>
        <taxon>Bacteria</taxon>
        <taxon>Pseudomonadati</taxon>
        <taxon>Pseudomonadota</taxon>
        <taxon>Alphaproteobacteria</taxon>
        <taxon>Rhodobacterales</taxon>
        <taxon>Paracoccaceae</taxon>
        <taxon>Pseudogemmobacter</taxon>
    </lineage>
</organism>
<keyword evidence="1" id="KW-0732">Signal</keyword>
<sequence>MAVFRFLFAVLLGGLAPALADPAGQTDEPLVMRLIFEDCLGYVTAKKPPFEGLALAPIPPEAEASLPAASAGIANRHQLLSPRYFAIWGEDEDVRLCMIQTMISSDEPMLLVETEGFLDRITARAAAHGMTEADVGEEFSPFYTNDWSEPGDDGSTGLRMVVMPTGGTEDGALADAGLIIVAAGLGWRPPSN</sequence>
<feature type="chain" id="PRO_5018097788" evidence="1">
    <location>
        <begin position="21"/>
        <end position="192"/>
    </location>
</feature>
<dbReference type="EMBL" id="UXAW01000048">
    <property type="protein sequence ID" value="VDC23280.1"/>
    <property type="molecule type" value="Genomic_DNA"/>
</dbReference>
<evidence type="ECO:0000313" key="2">
    <source>
        <dbReference type="EMBL" id="VDC23280.1"/>
    </source>
</evidence>
<proteinExistence type="predicted"/>